<evidence type="ECO:0000256" key="1">
    <source>
        <dbReference type="ARBA" id="ARBA00006739"/>
    </source>
</evidence>
<dbReference type="SUPFAM" id="SSF53448">
    <property type="entry name" value="Nucleotide-diphospho-sugar transferases"/>
    <property type="match status" value="1"/>
</dbReference>
<dbReference type="EMBL" id="JAMZEK010000003">
    <property type="protein sequence ID" value="MCP1375615.1"/>
    <property type="molecule type" value="Genomic_DNA"/>
</dbReference>
<feature type="transmembrane region" description="Helical" evidence="4">
    <location>
        <begin position="45"/>
        <end position="67"/>
    </location>
</feature>
<evidence type="ECO:0000256" key="3">
    <source>
        <dbReference type="ARBA" id="ARBA00022679"/>
    </source>
</evidence>
<dbReference type="InterPro" id="IPR029044">
    <property type="entry name" value="Nucleotide-diphossugar_trans"/>
</dbReference>
<keyword evidence="4" id="KW-0472">Membrane</keyword>
<organism evidence="5 6">
    <name type="scientific">Dyella lutea</name>
    <dbReference type="NCBI Taxonomy" id="2950441"/>
    <lineage>
        <taxon>Bacteria</taxon>
        <taxon>Pseudomonadati</taxon>
        <taxon>Pseudomonadota</taxon>
        <taxon>Gammaproteobacteria</taxon>
        <taxon>Lysobacterales</taxon>
        <taxon>Rhodanobacteraceae</taxon>
        <taxon>Dyella</taxon>
    </lineage>
</organism>
<dbReference type="PANTHER" id="PTHR43630">
    <property type="entry name" value="POLY-BETA-1,6-N-ACETYL-D-GLUCOSAMINE SYNTHASE"/>
    <property type="match status" value="1"/>
</dbReference>
<evidence type="ECO:0000313" key="6">
    <source>
        <dbReference type="Proteomes" id="UP001204615"/>
    </source>
</evidence>
<reference evidence="5 6" key="1">
    <citation type="submission" date="2022-06" db="EMBL/GenBank/DDBJ databases">
        <title>Dyella sp. Sa strain:Sa Genome sequencing.</title>
        <authorList>
            <person name="Park S."/>
        </authorList>
    </citation>
    <scope>NUCLEOTIDE SEQUENCE [LARGE SCALE GENOMIC DNA]</scope>
    <source>
        <strain evidence="5 6">Sa</strain>
    </source>
</reference>
<dbReference type="PANTHER" id="PTHR43630:SF1">
    <property type="entry name" value="POLY-BETA-1,6-N-ACETYL-D-GLUCOSAMINE SYNTHASE"/>
    <property type="match status" value="1"/>
</dbReference>
<evidence type="ECO:0000313" key="5">
    <source>
        <dbReference type="EMBL" id="MCP1375615.1"/>
    </source>
</evidence>
<feature type="transmembrane region" description="Helical" evidence="4">
    <location>
        <begin position="79"/>
        <end position="103"/>
    </location>
</feature>
<protein>
    <submittedName>
        <fullName evidence="5">Glycosyltransferase family 2 protein</fullName>
    </submittedName>
</protein>
<feature type="transmembrane region" description="Helical" evidence="4">
    <location>
        <begin position="434"/>
        <end position="455"/>
    </location>
</feature>
<dbReference type="CDD" id="cd06423">
    <property type="entry name" value="CESA_like"/>
    <property type="match status" value="1"/>
</dbReference>
<dbReference type="RefSeq" id="WP_253568209.1">
    <property type="nucleotide sequence ID" value="NZ_JAMZEK010000003.1"/>
</dbReference>
<accession>A0ABT1FE11</accession>
<comment type="similarity">
    <text evidence="1">Belongs to the glycosyltransferase 2 family.</text>
</comment>
<keyword evidence="6" id="KW-1185">Reference proteome</keyword>
<feature type="transmembrane region" description="Helical" evidence="4">
    <location>
        <begin position="360"/>
        <end position="384"/>
    </location>
</feature>
<keyword evidence="4" id="KW-1133">Transmembrane helix</keyword>
<dbReference type="Gene3D" id="3.90.550.10">
    <property type="entry name" value="Spore Coat Polysaccharide Biosynthesis Protein SpsA, Chain A"/>
    <property type="match status" value="1"/>
</dbReference>
<keyword evidence="2" id="KW-0328">Glycosyltransferase</keyword>
<evidence type="ECO:0000256" key="4">
    <source>
        <dbReference type="SAM" id="Phobius"/>
    </source>
</evidence>
<sequence>MTPLAPIATEDAQHEIPLSLSNPPRVVSIARRPEGRAYLPVRLKFALTLTAAFAWAGFSLHLALPWIHDLGRLIGPVAAHLVIWGVAILPGFMNAFLVIGLMLDRRPPRAWQGAFPGVTVLVAAYNEEASILATVQSLARQNYPGPMQVVVINDGSTDGTMIKLASVNYPWLTVLDLVKNGGKAAALNQGLKVAAHPLTITLDGDSYLYGDALRNLVGRFLSDPPNTAAVAGSVLVRNSRLNLVTRIQEWDYFHGIAAIKRLQSLFQGTLVAQGAFSLYRTDVLREVGGWPECVGEDIVLTWAILNAGHRVGYCEDAITFTNAPTSFRQFIRQRQRWSRGLIEAFKVHGKLLLKPRMSTVFVWWNLLFPYMDVAYTLFFIPGILLALFGIYWIAGPMTLLVLPMAGAVNYLMYYIQSHMFRAQGLHVRRNPLGFIVYALFYGIVLQPGCVLGYLAEMLNLRKHWGTK</sequence>
<evidence type="ECO:0000256" key="2">
    <source>
        <dbReference type="ARBA" id="ARBA00022676"/>
    </source>
</evidence>
<proteinExistence type="inferred from homology"/>
<keyword evidence="3" id="KW-0808">Transferase</keyword>
<comment type="caution">
    <text evidence="5">The sequence shown here is derived from an EMBL/GenBank/DDBJ whole genome shotgun (WGS) entry which is preliminary data.</text>
</comment>
<keyword evidence="4" id="KW-0812">Transmembrane</keyword>
<feature type="transmembrane region" description="Helical" evidence="4">
    <location>
        <begin position="390"/>
        <end position="413"/>
    </location>
</feature>
<dbReference type="Pfam" id="PF13641">
    <property type="entry name" value="Glyco_tranf_2_3"/>
    <property type="match status" value="1"/>
</dbReference>
<dbReference type="Proteomes" id="UP001204615">
    <property type="component" value="Unassembled WGS sequence"/>
</dbReference>
<name>A0ABT1FE11_9GAMM</name>
<gene>
    <name evidence="5" type="ORF">NC595_16325</name>
</gene>